<gene>
    <name evidence="1" type="ORF">SDC9_184099</name>
</gene>
<dbReference type="Gene3D" id="1.10.238.160">
    <property type="match status" value="1"/>
</dbReference>
<dbReference type="EMBL" id="VSSQ01090800">
    <property type="protein sequence ID" value="MPN36590.1"/>
    <property type="molecule type" value="Genomic_DNA"/>
</dbReference>
<accession>A0A645HCZ0</accession>
<evidence type="ECO:0000313" key="1">
    <source>
        <dbReference type="EMBL" id="MPN36590.1"/>
    </source>
</evidence>
<proteinExistence type="predicted"/>
<comment type="caution">
    <text evidence="1">The sequence shown here is derived from an EMBL/GenBank/DDBJ whole genome shotgun (WGS) entry which is preliminary data.</text>
</comment>
<dbReference type="SUPFAM" id="SSF46955">
    <property type="entry name" value="Putative DNA-binding domain"/>
    <property type="match status" value="1"/>
</dbReference>
<dbReference type="InterPro" id="IPR010260">
    <property type="entry name" value="AlpA"/>
</dbReference>
<reference evidence="1" key="1">
    <citation type="submission" date="2019-08" db="EMBL/GenBank/DDBJ databases">
        <authorList>
            <person name="Kucharzyk K."/>
            <person name="Murdoch R.W."/>
            <person name="Higgins S."/>
            <person name="Loffler F."/>
        </authorList>
    </citation>
    <scope>NUCLEOTIDE SEQUENCE</scope>
</reference>
<dbReference type="AlphaFoldDB" id="A0A645HCZ0"/>
<organism evidence="1">
    <name type="scientific">bioreactor metagenome</name>
    <dbReference type="NCBI Taxonomy" id="1076179"/>
    <lineage>
        <taxon>unclassified sequences</taxon>
        <taxon>metagenomes</taxon>
        <taxon>ecological metagenomes</taxon>
    </lineage>
</organism>
<sequence>MSAQNLPALGCAKHVAHALGIHRATLHAWVSKGQFPQPIRLSARRVVWPWSVVREWLDRQAEQVPA</sequence>
<protein>
    <submittedName>
        <fullName evidence="1">Uncharacterized protein</fullName>
    </submittedName>
</protein>
<dbReference type="InterPro" id="IPR009061">
    <property type="entry name" value="DNA-bd_dom_put_sf"/>
</dbReference>
<name>A0A645HCZ0_9ZZZZ</name>
<dbReference type="Pfam" id="PF05930">
    <property type="entry name" value="Phage_AlpA"/>
    <property type="match status" value="1"/>
</dbReference>